<dbReference type="PANTHER" id="PTHR30273">
    <property type="entry name" value="PERIPLASMIC SIGNAL SENSOR AND SIGMA FACTOR ACTIVATOR FECR-RELATED"/>
    <property type="match status" value="1"/>
</dbReference>
<evidence type="ECO:0000256" key="1">
    <source>
        <dbReference type="SAM" id="Phobius"/>
    </source>
</evidence>
<evidence type="ECO:0000313" key="4">
    <source>
        <dbReference type="EMBL" id="KIO44678.1"/>
    </source>
</evidence>
<evidence type="ECO:0000259" key="3">
    <source>
        <dbReference type="Pfam" id="PF16344"/>
    </source>
</evidence>
<feature type="transmembrane region" description="Helical" evidence="1">
    <location>
        <begin position="88"/>
        <end position="106"/>
    </location>
</feature>
<dbReference type="InterPro" id="IPR006860">
    <property type="entry name" value="FecR"/>
</dbReference>
<feature type="domain" description="Protein FecR C-terminal" evidence="3">
    <location>
        <begin position="315"/>
        <end position="384"/>
    </location>
</feature>
<proteinExistence type="predicted"/>
<dbReference type="InterPro" id="IPR032508">
    <property type="entry name" value="FecR_C"/>
</dbReference>
<dbReference type="Gene3D" id="2.60.120.1440">
    <property type="match status" value="1"/>
</dbReference>
<feature type="domain" description="FecR protein" evidence="2">
    <location>
        <begin position="179"/>
        <end position="274"/>
    </location>
</feature>
<dbReference type="EMBL" id="JPIU01000038">
    <property type="protein sequence ID" value="KIO44678.1"/>
    <property type="molecule type" value="Genomic_DNA"/>
</dbReference>
<evidence type="ECO:0000313" key="6">
    <source>
        <dbReference type="Proteomes" id="UP000031937"/>
    </source>
</evidence>
<comment type="caution">
    <text evidence="4">The sequence shown here is derived from an EMBL/GenBank/DDBJ whole genome shotgun (WGS) entry which is preliminary data.</text>
</comment>
<sequence length="387" mass="44480">MDIIHIKKIRKIIVKQLIGEISEPEKRLLDEWLLRSEENRKLFERVTSGEFVGHAIMDDYTVDRRKVWRKIERQTVCRRWSGKYRNPIRVAAVVLVLIGVGLYYMVADKKECPGIVLVKDKIVSGKSKAILELANGNKIVLENDTTFRFGEEGLVMVNRSDTLDMAEGGENKTSGEYHTIRIPRGGEYVARLSEGTVVCLNAESELRVPVVFDTSTREVYFNGEGYFSVAKDAGRPFIIYTDGLSIKVLGTEFVLRSYRNEEEIITTLVKGAVEVTDGRDSCRLLPNHQARVNKDGQMSVKEVDAYRYMAWTTGRMVFENERLETIMDELSRWYDVDVFYSSQDLKNLRFTMDVKKYSDLDKFTALMEKTGKVSFRIKDRTVVVSKQ</sequence>
<keyword evidence="1" id="KW-1133">Transmembrane helix</keyword>
<evidence type="ECO:0000259" key="2">
    <source>
        <dbReference type="Pfam" id="PF04773"/>
    </source>
</evidence>
<keyword evidence="1" id="KW-0812">Transmembrane</keyword>
<organism evidence="4 7">
    <name type="scientific">Sanguibacteroides justesenii</name>
    <dbReference type="NCBI Taxonomy" id="1547597"/>
    <lineage>
        <taxon>Bacteria</taxon>
        <taxon>Pseudomonadati</taxon>
        <taxon>Bacteroidota</taxon>
        <taxon>Bacteroidia</taxon>
        <taxon>Bacteroidales</taxon>
        <taxon>Porphyromonadaceae</taxon>
        <taxon>Sanguibacteroides</taxon>
    </lineage>
</organism>
<dbReference type="PANTHER" id="PTHR30273:SF2">
    <property type="entry name" value="PROTEIN FECR"/>
    <property type="match status" value="1"/>
</dbReference>
<name>A0A0C3ME14_9PORP</name>
<dbReference type="GO" id="GO:0016989">
    <property type="term" value="F:sigma factor antagonist activity"/>
    <property type="evidence" value="ECO:0007669"/>
    <property type="project" value="TreeGrafter"/>
</dbReference>
<dbReference type="Proteomes" id="UP000031980">
    <property type="component" value="Unassembled WGS sequence"/>
</dbReference>
<dbReference type="OrthoDB" id="772265at2"/>
<gene>
    <name evidence="4" type="ORF">BA92_06470</name>
    <name evidence="5" type="ORF">IE90_04565</name>
</gene>
<evidence type="ECO:0000313" key="7">
    <source>
        <dbReference type="Proteomes" id="UP000031980"/>
    </source>
</evidence>
<dbReference type="Gene3D" id="3.55.50.30">
    <property type="match status" value="1"/>
</dbReference>
<keyword evidence="1" id="KW-0472">Membrane</keyword>
<dbReference type="Pfam" id="PF04773">
    <property type="entry name" value="FecR"/>
    <property type="match status" value="1"/>
</dbReference>
<protein>
    <submittedName>
        <fullName evidence="4">Uncharacterized protein</fullName>
    </submittedName>
</protein>
<dbReference type="InterPro" id="IPR012373">
    <property type="entry name" value="Ferrdict_sens_TM"/>
</dbReference>
<dbReference type="AlphaFoldDB" id="A0A0C3ME14"/>
<evidence type="ECO:0000313" key="5">
    <source>
        <dbReference type="EMBL" id="KIO46407.1"/>
    </source>
</evidence>
<keyword evidence="7" id="KW-1185">Reference proteome</keyword>
<dbReference type="RefSeq" id="WP_041502695.1">
    <property type="nucleotide sequence ID" value="NZ_JPIT01000015.1"/>
</dbReference>
<accession>A0A0C3ME14</accession>
<reference evidence="4 7" key="1">
    <citation type="submission" date="2014-07" db="EMBL/GenBank/DDBJ databases">
        <title>Porphyromonadaceae bacterium OUH 308042 = ATCC BAA-2681 = DSM 28342 draft genome.</title>
        <authorList>
            <person name="Sydenham T.V."/>
            <person name="Hasman H."/>
            <person name="Justensen U.S."/>
        </authorList>
    </citation>
    <scope>NUCLEOTIDE SEQUENCE [LARGE SCALE GENOMIC DNA]</scope>
    <source>
        <strain evidence="4 7">OUH 308042</strain>
    </source>
</reference>
<dbReference type="Pfam" id="PF16344">
    <property type="entry name" value="FecR_C"/>
    <property type="match status" value="1"/>
</dbReference>
<dbReference type="Proteomes" id="UP000031937">
    <property type="component" value="Unassembled WGS sequence"/>
</dbReference>
<reference evidence="5 6" key="2">
    <citation type="submission" date="2014-07" db="EMBL/GenBank/DDBJ databases">
        <title>Porphyromonadaceae bacterium OUH 334697 = ATCC BAA-2682 = DSM 28341 draft genome.</title>
        <authorList>
            <person name="Sydenham T.V."/>
            <person name="Hasman H."/>
            <person name="Justesen U.S."/>
        </authorList>
    </citation>
    <scope>NUCLEOTIDE SEQUENCE [LARGE SCALE GENOMIC DNA]</scope>
    <source>
        <strain evidence="5 6">OUH 334697</strain>
    </source>
</reference>
<dbReference type="EMBL" id="JPIT01000015">
    <property type="protein sequence ID" value="KIO46407.1"/>
    <property type="molecule type" value="Genomic_DNA"/>
</dbReference>